<evidence type="ECO:0000256" key="4">
    <source>
        <dbReference type="ARBA" id="ARBA00022801"/>
    </source>
</evidence>
<keyword evidence="4" id="KW-0378">Hydrolase</keyword>
<dbReference type="SUPFAM" id="SSF49265">
    <property type="entry name" value="Fibronectin type III"/>
    <property type="match status" value="1"/>
</dbReference>
<dbReference type="InterPro" id="IPR013783">
    <property type="entry name" value="Ig-like_fold"/>
</dbReference>
<evidence type="ECO:0000313" key="9">
    <source>
        <dbReference type="EMBL" id="QDY92650.1"/>
    </source>
</evidence>
<dbReference type="PROSITE" id="PS00018">
    <property type="entry name" value="EF_HAND_1"/>
    <property type="match status" value="1"/>
</dbReference>
<dbReference type="GO" id="GO:0000272">
    <property type="term" value="P:polysaccharide catabolic process"/>
    <property type="evidence" value="ECO:0007669"/>
    <property type="project" value="InterPro"/>
</dbReference>
<dbReference type="Pfam" id="PF00413">
    <property type="entry name" value="Peptidase_M10"/>
    <property type="match status" value="1"/>
</dbReference>
<dbReference type="InterPro" id="IPR050964">
    <property type="entry name" value="Striated_Muscle_Regulatory"/>
</dbReference>
<feature type="domain" description="Fibronectin type-III" evidence="8">
    <location>
        <begin position="592"/>
        <end position="687"/>
    </location>
</feature>
<organism evidence="9">
    <name type="scientific">uncultured Planctomycetota bacterium</name>
    <dbReference type="NCBI Taxonomy" id="120965"/>
    <lineage>
        <taxon>Bacteria</taxon>
        <taxon>Pseudomonadati</taxon>
        <taxon>Planctomycetota</taxon>
        <taxon>environmental samples</taxon>
    </lineage>
</organism>
<keyword evidence="2" id="KW-0479">Metal-binding</keyword>
<dbReference type="InterPro" id="IPR015373">
    <property type="entry name" value="Interferon/interleukin_rcp_dom"/>
</dbReference>
<dbReference type="GO" id="GO:0008270">
    <property type="term" value="F:zinc ion binding"/>
    <property type="evidence" value="ECO:0007669"/>
    <property type="project" value="InterPro"/>
</dbReference>
<evidence type="ECO:0000256" key="7">
    <source>
        <dbReference type="SAM" id="SignalP"/>
    </source>
</evidence>
<dbReference type="Pfam" id="PF09294">
    <property type="entry name" value="Interfer-bind"/>
    <property type="match status" value="1"/>
</dbReference>
<dbReference type="AlphaFoldDB" id="A0A5B8KBX4"/>
<feature type="compositionally biased region" description="Low complexity" evidence="6">
    <location>
        <begin position="574"/>
        <end position="585"/>
    </location>
</feature>
<dbReference type="GO" id="GO:0031012">
    <property type="term" value="C:extracellular matrix"/>
    <property type="evidence" value="ECO:0007669"/>
    <property type="project" value="InterPro"/>
</dbReference>
<dbReference type="InterPro" id="IPR003961">
    <property type="entry name" value="FN3_dom"/>
</dbReference>
<keyword evidence="1" id="KW-0645">Protease</keyword>
<evidence type="ECO:0000256" key="2">
    <source>
        <dbReference type="ARBA" id="ARBA00022723"/>
    </source>
</evidence>
<feature type="domain" description="Fibronectin type-III" evidence="8">
    <location>
        <begin position="688"/>
        <end position="793"/>
    </location>
</feature>
<proteinExistence type="predicted"/>
<evidence type="ECO:0000256" key="1">
    <source>
        <dbReference type="ARBA" id="ARBA00022670"/>
    </source>
</evidence>
<keyword evidence="7" id="KW-0732">Signal</keyword>
<name>A0A5B8KBX4_9BACT</name>
<dbReference type="PANTHER" id="PTHR13817:SF166">
    <property type="entry name" value="NEURONAL IGCAM-RELATED"/>
    <property type="match status" value="1"/>
</dbReference>
<feature type="chain" id="PRO_5022721207" description="Fibronectin type-III domain-containing protein" evidence="7">
    <location>
        <begin position="24"/>
        <end position="858"/>
    </location>
</feature>
<dbReference type="Gene3D" id="3.40.390.10">
    <property type="entry name" value="Collagenase (Catalytic Domain)"/>
    <property type="match status" value="1"/>
</dbReference>
<feature type="signal peptide" evidence="7">
    <location>
        <begin position="1"/>
        <end position="23"/>
    </location>
</feature>
<evidence type="ECO:0000259" key="8">
    <source>
        <dbReference type="PROSITE" id="PS50853"/>
    </source>
</evidence>
<feature type="region of interest" description="Disordered" evidence="6">
    <location>
        <begin position="629"/>
        <end position="656"/>
    </location>
</feature>
<dbReference type="InterPro" id="IPR036439">
    <property type="entry name" value="Dockerin_dom_sf"/>
</dbReference>
<dbReference type="SUPFAM" id="SSF55486">
    <property type="entry name" value="Metalloproteases ('zincins'), catalytic domain"/>
    <property type="match status" value="1"/>
</dbReference>
<evidence type="ECO:0000256" key="6">
    <source>
        <dbReference type="SAM" id="MobiDB-lite"/>
    </source>
</evidence>
<dbReference type="GO" id="GO:0004222">
    <property type="term" value="F:metalloendopeptidase activity"/>
    <property type="evidence" value="ECO:0007669"/>
    <property type="project" value="InterPro"/>
</dbReference>
<gene>
    <name evidence="9" type="ORF">fos2004AM_00019</name>
</gene>
<protein>
    <recommendedName>
        <fullName evidence="8">Fibronectin type-III domain-containing protein</fullName>
    </recommendedName>
</protein>
<feature type="domain" description="Fibronectin type-III" evidence="8">
    <location>
        <begin position="478"/>
        <end position="583"/>
    </location>
</feature>
<dbReference type="InterPro" id="IPR018247">
    <property type="entry name" value="EF_Hand_1_Ca_BS"/>
</dbReference>
<dbReference type="PROSITE" id="PS50853">
    <property type="entry name" value="FN3"/>
    <property type="match status" value="3"/>
</dbReference>
<keyword evidence="3" id="KW-0677">Repeat</keyword>
<dbReference type="InterPro" id="IPR024079">
    <property type="entry name" value="MetalloPept_cat_dom_sf"/>
</dbReference>
<sequence>MHSRCFWSGVTCLLLCCSGIASASVEYKSVADLTVEAQQIVIGDVVQVASFWNDDHTLIKSRIVVAPDQYLVGEGRASVEVLEMSGGTVGDLTLNVSVLPVFEPGDHVLLFLGDSEIRLVQSFQGAYLTDGDQIVRMSPSCGRIIPDSLQPLTEFLDEIQAALPPGTELPEVLPYEGGFELPLNGPRYALCGRDWTYKFNPMGEDIKVNPNCSDSSAGDSNSQITQIQNGMTPWTSAGAAFEFTYGGTTSQTYVSYNGTNLMYFDTTPPDGGSYVAANYGWSSSGDLLENDIIFNDRDYVWWNGDGGCSSMMDIWNISTHELGHSLCLLDLYSGGDSNKTMYGYVSYCETKKRSLHSDDINGIIAIYGTGGGPGDTTPPTPNPMYFEILPYAASETSISMRATLATDSESPPVEYWFNFLTGGSGGTDSSWQSSQDYTDYGLAVNTSYTYRVSARDSSANQNETNPSVNRSIYTLANVPASPILSNETDSSLDLNVQPNGNPSNTLFAVQCSSTVDPAWNGQYVDASGNPSASEVWQSDTSWGTTTVVDLLPGTEYCFHVKARNANQIETAFSSQSCASTSSPSDTTPPTPDPMSFSTLPYAVSATSISMTATLATDADSPPVQYEFDFVSGGTGGTDSGWQSPRDYTDDGLQPNTSYSYRVRARDSAPSPNETDWSTTASVYTLGNVPGAPILSNETESSLDLDVQPNGNPADTQFAVQCSSTVDPTWNGQYVNASGNPTGSAVWQTDSVWGTITVLGLEAETQYCFHVKARNGDLIETAFSSQSCTDTLPQQWNLGDMNCDGTLSFLDIDPFVLALDSKENYEAEYPECNYYNADCNEDGTVSFLDIDPFIDLLDQ</sequence>
<dbReference type="SUPFAM" id="SSF63446">
    <property type="entry name" value="Type I dockerin domain"/>
    <property type="match status" value="1"/>
</dbReference>
<dbReference type="SMART" id="SM00060">
    <property type="entry name" value="FN3"/>
    <property type="match status" value="4"/>
</dbReference>
<dbReference type="EMBL" id="MK801296">
    <property type="protein sequence ID" value="QDY92650.1"/>
    <property type="molecule type" value="Genomic_DNA"/>
</dbReference>
<dbReference type="InterPro" id="IPR001818">
    <property type="entry name" value="Pept_M10_metallopeptidase"/>
</dbReference>
<feature type="region of interest" description="Disordered" evidence="6">
    <location>
        <begin position="574"/>
        <end position="594"/>
    </location>
</feature>
<dbReference type="Gene3D" id="2.60.40.10">
    <property type="entry name" value="Immunoglobulins"/>
    <property type="match status" value="2"/>
</dbReference>
<dbReference type="InterPro" id="IPR036116">
    <property type="entry name" value="FN3_sf"/>
</dbReference>
<evidence type="ECO:0000256" key="5">
    <source>
        <dbReference type="ARBA" id="ARBA00022833"/>
    </source>
</evidence>
<evidence type="ECO:0000256" key="3">
    <source>
        <dbReference type="ARBA" id="ARBA00022737"/>
    </source>
</evidence>
<dbReference type="PANTHER" id="PTHR13817">
    <property type="entry name" value="TITIN"/>
    <property type="match status" value="1"/>
</dbReference>
<dbReference type="CDD" id="cd00063">
    <property type="entry name" value="FN3"/>
    <property type="match status" value="2"/>
</dbReference>
<dbReference type="GO" id="GO:0006508">
    <property type="term" value="P:proteolysis"/>
    <property type="evidence" value="ECO:0007669"/>
    <property type="project" value="UniProtKB-KW"/>
</dbReference>
<keyword evidence="5" id="KW-0862">Zinc</keyword>
<reference evidence="9" key="1">
    <citation type="submission" date="2019-04" db="EMBL/GenBank/DDBJ databases">
        <title>Deep-cultivation of Planctomycetes uncovers their unique biology.</title>
        <authorList>
            <person name="Wiegand S."/>
            <person name="Meyerdierks A."/>
            <person name="Amann R."/>
            <person name="Jogler C."/>
        </authorList>
    </citation>
    <scope>NUCLEOTIDE SEQUENCE</scope>
</reference>
<accession>A0A5B8KBX4</accession>